<name>A0A4S2MPL3_9PEZI</name>
<dbReference type="InParanoid" id="A0A4S2MPL3"/>
<dbReference type="Proteomes" id="UP000298138">
    <property type="component" value="Unassembled WGS sequence"/>
</dbReference>
<dbReference type="EMBL" id="ML220188">
    <property type="protein sequence ID" value="TGZ76277.1"/>
    <property type="molecule type" value="Genomic_DNA"/>
</dbReference>
<accession>A0A4S2MPL3</accession>
<protein>
    <submittedName>
        <fullName evidence="2">Uncharacterized protein</fullName>
    </submittedName>
</protein>
<feature type="region of interest" description="Disordered" evidence="1">
    <location>
        <begin position="65"/>
        <end position="96"/>
    </location>
</feature>
<feature type="compositionally biased region" description="Basic and acidic residues" evidence="1">
    <location>
        <begin position="76"/>
        <end position="90"/>
    </location>
</feature>
<evidence type="ECO:0000313" key="3">
    <source>
        <dbReference type="Proteomes" id="UP000298138"/>
    </source>
</evidence>
<reference evidence="2 3" key="1">
    <citation type="submission" date="2019-04" db="EMBL/GenBank/DDBJ databases">
        <title>Comparative genomics and transcriptomics to analyze fruiting body development in filamentous ascomycetes.</title>
        <authorList>
            <consortium name="DOE Joint Genome Institute"/>
            <person name="Lutkenhaus R."/>
            <person name="Traeger S."/>
            <person name="Breuer J."/>
            <person name="Kuo A."/>
            <person name="Lipzen A."/>
            <person name="Pangilinan J."/>
            <person name="Dilworth D."/>
            <person name="Sandor L."/>
            <person name="Poggeler S."/>
            <person name="Barry K."/>
            <person name="Grigoriev I.V."/>
            <person name="Nowrousian M."/>
        </authorList>
    </citation>
    <scope>NUCLEOTIDE SEQUENCE [LARGE SCALE GENOMIC DNA]</scope>
    <source>
        <strain evidence="2 3">CBS 389.68</strain>
    </source>
</reference>
<gene>
    <name evidence="2" type="ORF">EX30DRAFT_390853</name>
</gene>
<dbReference type="AlphaFoldDB" id="A0A4S2MPL3"/>
<feature type="non-terminal residue" evidence="2">
    <location>
        <position position="1"/>
    </location>
</feature>
<organism evidence="2 3">
    <name type="scientific">Ascodesmis nigricans</name>
    <dbReference type="NCBI Taxonomy" id="341454"/>
    <lineage>
        <taxon>Eukaryota</taxon>
        <taxon>Fungi</taxon>
        <taxon>Dikarya</taxon>
        <taxon>Ascomycota</taxon>
        <taxon>Pezizomycotina</taxon>
        <taxon>Pezizomycetes</taxon>
        <taxon>Pezizales</taxon>
        <taxon>Ascodesmidaceae</taxon>
        <taxon>Ascodesmis</taxon>
    </lineage>
</organism>
<keyword evidence="3" id="KW-1185">Reference proteome</keyword>
<evidence type="ECO:0000313" key="2">
    <source>
        <dbReference type="EMBL" id="TGZ76277.1"/>
    </source>
</evidence>
<sequence length="160" mass="17390">AASTAAAVIPTAAAVIPTAPALGRGGWGGSPHRSRMEAYGWCRDTCGRECGSVMYIVYCSANHPSTPRTMPESPEPESRARVHEPARRGSEVLSSRARARRETRDCALLVHLNQSCRYSVFGIHPSRIITVAVLTVSISGNITVLEKATDRHQTTQLCFW</sequence>
<evidence type="ECO:0000256" key="1">
    <source>
        <dbReference type="SAM" id="MobiDB-lite"/>
    </source>
</evidence>
<proteinExistence type="predicted"/>